<evidence type="ECO:0000313" key="2">
    <source>
        <dbReference type="EMBL" id="GLJ69304.1"/>
    </source>
</evidence>
<dbReference type="Pfam" id="PF01547">
    <property type="entry name" value="SBP_bac_1"/>
    <property type="match status" value="1"/>
</dbReference>
<dbReference type="PROSITE" id="PS51257">
    <property type="entry name" value="PROKAR_LIPOPROTEIN"/>
    <property type="match status" value="1"/>
</dbReference>
<dbReference type="RefSeq" id="WP_189116470.1">
    <property type="nucleotide sequence ID" value="NZ_BMRK01000001.1"/>
</dbReference>
<name>A0ABQ5SZP5_9ACTN</name>
<evidence type="ECO:0000313" key="3">
    <source>
        <dbReference type="Proteomes" id="UP001142292"/>
    </source>
</evidence>
<dbReference type="PANTHER" id="PTHR43649">
    <property type="entry name" value="ARABINOSE-BINDING PROTEIN-RELATED"/>
    <property type="match status" value="1"/>
</dbReference>
<dbReference type="Gene3D" id="3.40.190.10">
    <property type="entry name" value="Periplasmic binding protein-like II"/>
    <property type="match status" value="2"/>
</dbReference>
<dbReference type="InterPro" id="IPR006059">
    <property type="entry name" value="SBP"/>
</dbReference>
<feature type="chain" id="PRO_5045237777" evidence="1">
    <location>
        <begin position="19"/>
        <end position="430"/>
    </location>
</feature>
<comment type="caution">
    <text evidence="2">The sequence shown here is derived from an EMBL/GenBank/DDBJ whole genome shotgun (WGS) entry which is preliminary data.</text>
</comment>
<gene>
    <name evidence="2" type="ORF">GCM10017579_33400</name>
</gene>
<reference evidence="2" key="1">
    <citation type="journal article" date="2014" name="Int. J. Syst. Evol. Microbiol.">
        <title>Complete genome of a new Firmicutes species belonging to the dominant human colonic microbiota ('Ruminococcus bicirculans') reveals two chromosomes and a selective capacity to utilize plant glucans.</title>
        <authorList>
            <consortium name="NISC Comparative Sequencing Program"/>
            <person name="Wegmann U."/>
            <person name="Louis P."/>
            <person name="Goesmann A."/>
            <person name="Henrissat B."/>
            <person name="Duncan S.H."/>
            <person name="Flint H.J."/>
        </authorList>
    </citation>
    <scope>NUCLEOTIDE SEQUENCE</scope>
    <source>
        <strain evidence="2">VKM Ac-1246</strain>
    </source>
</reference>
<organism evidence="2 3">
    <name type="scientific">Nocardioides luteus</name>
    <dbReference type="NCBI Taxonomy" id="1844"/>
    <lineage>
        <taxon>Bacteria</taxon>
        <taxon>Bacillati</taxon>
        <taxon>Actinomycetota</taxon>
        <taxon>Actinomycetes</taxon>
        <taxon>Propionibacteriales</taxon>
        <taxon>Nocardioidaceae</taxon>
        <taxon>Nocardioides</taxon>
    </lineage>
</organism>
<dbReference type="PANTHER" id="PTHR43649:SF14">
    <property type="entry name" value="BLR3389 PROTEIN"/>
    <property type="match status" value="1"/>
</dbReference>
<protein>
    <submittedName>
        <fullName evidence="2">Sugar ABC transporter substrate-binding protein</fullName>
    </submittedName>
</protein>
<keyword evidence="1" id="KW-0732">Signal</keyword>
<feature type="signal peptide" evidence="1">
    <location>
        <begin position="1"/>
        <end position="18"/>
    </location>
</feature>
<keyword evidence="3" id="KW-1185">Reference proteome</keyword>
<sequence length="430" mass="45531">MSRKTQALAALCAGLMIAATGCGGSGDSGGGDDNTIVWWHNSNNDPGMGYYEQVAKDFEKANPGVDVKVQAFAHEDMLTKLDAAFQSGDPEQIPDVYMERGGGELADHVEAGLTKDLSEDAAEEIDMIGGSTAGWQVDGKTYALPFSIGIVGFWYNKDLFEKAGITETPETMDDFYDTVEKLKAANIQPVSVGGKDAWPAAHYYYWTAVRECSQDVLDSAVKSLDFSDPCFEKAGEDVEDIVAKKPFNKGFLSTGAQEGPTSASGLLATEKVAMELAGHWEPGVMQGITEDKKGLGEKTGWFPFPTIEGGQGDPGAQMGGGDAWAVSEGAPEKSVDFAKYLLSTDVQKGFAENGMGLPTNPDAIESLTDPALASLIRVRDSAPYVQLYFDTAFGQSVGGAMNDAIINVFAGKGSAADIVKATQAAADKEK</sequence>
<dbReference type="EMBL" id="BSEL01000007">
    <property type="protein sequence ID" value="GLJ69304.1"/>
    <property type="molecule type" value="Genomic_DNA"/>
</dbReference>
<reference evidence="2" key="2">
    <citation type="submission" date="2023-01" db="EMBL/GenBank/DDBJ databases">
        <authorList>
            <person name="Sun Q."/>
            <person name="Evtushenko L."/>
        </authorList>
    </citation>
    <scope>NUCLEOTIDE SEQUENCE</scope>
    <source>
        <strain evidence="2">VKM Ac-1246</strain>
    </source>
</reference>
<dbReference type="InterPro" id="IPR050490">
    <property type="entry name" value="Bact_solute-bd_prot1"/>
</dbReference>
<dbReference type="Proteomes" id="UP001142292">
    <property type="component" value="Unassembled WGS sequence"/>
</dbReference>
<accession>A0ABQ5SZP5</accession>
<evidence type="ECO:0000256" key="1">
    <source>
        <dbReference type="SAM" id="SignalP"/>
    </source>
</evidence>
<dbReference type="SUPFAM" id="SSF53850">
    <property type="entry name" value="Periplasmic binding protein-like II"/>
    <property type="match status" value="1"/>
</dbReference>
<proteinExistence type="predicted"/>